<gene>
    <name evidence="1" type="ORF">LCGC14_0180850</name>
</gene>
<comment type="caution">
    <text evidence="1">The sequence shown here is derived from an EMBL/GenBank/DDBJ whole genome shotgun (WGS) entry which is preliminary data.</text>
</comment>
<proteinExistence type="predicted"/>
<accession>A0A0F9V6H2</accession>
<dbReference type="EMBL" id="LAZR01000072">
    <property type="protein sequence ID" value="KKN95272.1"/>
    <property type="molecule type" value="Genomic_DNA"/>
</dbReference>
<name>A0A0F9V6H2_9ZZZZ</name>
<dbReference type="AlphaFoldDB" id="A0A0F9V6H2"/>
<reference evidence="1" key="1">
    <citation type="journal article" date="2015" name="Nature">
        <title>Complex archaea that bridge the gap between prokaryotes and eukaryotes.</title>
        <authorList>
            <person name="Spang A."/>
            <person name="Saw J.H."/>
            <person name="Jorgensen S.L."/>
            <person name="Zaremba-Niedzwiedzka K."/>
            <person name="Martijn J."/>
            <person name="Lind A.E."/>
            <person name="van Eijk R."/>
            <person name="Schleper C."/>
            <person name="Guy L."/>
            <person name="Ettema T.J."/>
        </authorList>
    </citation>
    <scope>NUCLEOTIDE SEQUENCE</scope>
</reference>
<evidence type="ECO:0000313" key="1">
    <source>
        <dbReference type="EMBL" id="KKN95272.1"/>
    </source>
</evidence>
<protein>
    <submittedName>
        <fullName evidence="1">Uncharacterized protein</fullName>
    </submittedName>
</protein>
<sequence length="419" mass="49495">MRIPNNYIESFENFVLGEDEYLLNLLQGNNKFDYPFGYLLGKLSERDPELLALIEDINQEKFQEDEFKRFISDLERANNIKEAESLAIKIKEYEKVEKKDYISLKKLEFITAHLKDLDFEKVVKYYSSIYSSLSEESDLFNCTVDEYVAFNAVKLMYQYHCQSTKRFVVPENNKLEQTYLSKGISLKEIDSQYSKHKLLTIDENFTLSDSNIAKVYDRRIEEYVLINEISSELMAFFRKLMNQGLIGSIALRPEYSLSGIGIFDLSITLEELERGEVFSFENLGEPSVTKLYSKDYDTLWIEIDDRNITFEEILQDFDVYEDSIVTQVVHLEYETAENSEHEIAHIDHEYIFYTEDEFLERQGSYKQKGNARKRYKTFKIDSSKIPFLVDGVCVLYYIIGKFFKEKELLEEYFEEVLKT</sequence>
<organism evidence="1">
    <name type="scientific">marine sediment metagenome</name>
    <dbReference type="NCBI Taxonomy" id="412755"/>
    <lineage>
        <taxon>unclassified sequences</taxon>
        <taxon>metagenomes</taxon>
        <taxon>ecological metagenomes</taxon>
    </lineage>
</organism>